<dbReference type="InterPro" id="IPR013320">
    <property type="entry name" value="ConA-like_dom_sf"/>
</dbReference>
<feature type="transmembrane region" description="Helical" evidence="6">
    <location>
        <begin position="34"/>
        <end position="55"/>
    </location>
</feature>
<dbReference type="EMBL" id="CM007903">
    <property type="protein sequence ID" value="OTF99759.1"/>
    <property type="molecule type" value="Genomic_DNA"/>
</dbReference>
<dbReference type="SMART" id="SM00640">
    <property type="entry name" value="Glyco_32"/>
    <property type="match status" value="1"/>
</dbReference>
<evidence type="ECO:0000259" key="8">
    <source>
        <dbReference type="Pfam" id="PF08244"/>
    </source>
</evidence>
<evidence type="ECO:0000256" key="5">
    <source>
        <dbReference type="SAM" id="MobiDB-lite"/>
    </source>
</evidence>
<dbReference type="AlphaFoldDB" id="A0A251SLQ0"/>
<dbReference type="Proteomes" id="UP000215914">
    <property type="component" value="Chromosome 14"/>
</dbReference>
<reference evidence="10" key="2">
    <citation type="submission" date="2017-02" db="EMBL/GenBank/DDBJ databases">
        <title>Sunflower complete genome.</title>
        <authorList>
            <person name="Langlade N."/>
            <person name="Munos S."/>
        </authorList>
    </citation>
    <scope>NUCLEOTIDE SEQUENCE [LARGE SCALE GENOMIC DNA]</scope>
    <source>
        <tissue evidence="10">Leaves</tissue>
    </source>
</reference>
<keyword evidence="11" id="KW-1185">Reference proteome</keyword>
<dbReference type="InterPro" id="IPR050551">
    <property type="entry name" value="Fructan_Metab_Enzymes"/>
</dbReference>
<evidence type="ECO:0000313" key="9">
    <source>
        <dbReference type="EMBL" id="KAF5771175.1"/>
    </source>
</evidence>
<evidence type="ECO:0000259" key="7">
    <source>
        <dbReference type="Pfam" id="PF00251"/>
    </source>
</evidence>
<dbReference type="OMA" id="YTEMFAQ"/>
<dbReference type="EMBL" id="MNCJ02000329">
    <property type="protein sequence ID" value="KAF5771175.1"/>
    <property type="molecule type" value="Genomic_DNA"/>
</dbReference>
<keyword evidence="2 4" id="KW-0378">Hydrolase</keyword>
<name>A0A251SLQ0_HELAN</name>
<dbReference type="FunFam" id="2.60.120.560:FF:000002">
    <property type="entry name" value="Beta-fructofuranosidase, insoluble isoenzyme CWINV1"/>
    <property type="match status" value="1"/>
</dbReference>
<feature type="domain" description="Glycosyl hydrolase family 32 N-terminal" evidence="7">
    <location>
        <begin position="88"/>
        <end position="403"/>
    </location>
</feature>
<dbReference type="GO" id="GO:0047207">
    <property type="term" value="F:1,2-beta-fructan 1F-fructosyltransferase activity"/>
    <property type="evidence" value="ECO:0007669"/>
    <property type="project" value="UniProtKB-EC"/>
</dbReference>
<dbReference type="InParanoid" id="A0A251SLQ0"/>
<sequence>MKTTEPFSHVEHAHTHNPLLNHPEPPPAAVRKRLFIGAPFNITLLFILSILLVILNQQVLATNSAFPEKYSRKHSQVDRLKWQRTAFHFQPAKNFIYGPLFHMGWYHLFYQHNPYAPVWGNMSWGHSVSKDLINWFELPVALGPSEWYDIEGVLSGSTTVLPNGEIFALYTGNTNNFSQFQCKAVPVNISDPLLVEWVKYDGNPILYTPPGIGLKDYRDPSTVWKGPDGKHRMIMGSKRNKTGLVFVYHTDDFTNYKLLDEPLHSVPNTDMWECVDFYPVSLTNDSALDMAAYGPGIKHVIKESWEGHRKDWYSIGTYDAINDKWTPDNPELDVGIGYRCDYGRFFASKSLYDPLKKRRVTWGYVAESDKHNQDRTRGWATIFNVGRTVVLDRKTGTHLLHWPVEEIESLRYNGQEFNEIELEPGTIIPLDIGTATQLDIVATFVVDQDALNATSETSYEHGCTKSAGAAERGHFGPFGVAVLADEILSELTPVYFYIAKTAEGGVLTHFCTDKLRSSRDFDEERVVYGSTVPVVDGEELTMRILVDHSVVEGFAQGGRTVITSRVYPTKAIYKDAKLYLFNNATHISVKASLKIWQMAPAQVKPYPF</sequence>
<feature type="region of interest" description="Disordered" evidence="5">
    <location>
        <begin position="1"/>
        <end position="23"/>
    </location>
</feature>
<keyword evidence="6" id="KW-0472">Membrane</keyword>
<dbReference type="PANTHER" id="PTHR31953">
    <property type="entry name" value="BETA-FRUCTOFURANOSIDASE, INSOLUBLE ISOENZYME CWINV1-RELATED"/>
    <property type="match status" value="1"/>
</dbReference>
<evidence type="ECO:0000256" key="6">
    <source>
        <dbReference type="SAM" id="Phobius"/>
    </source>
</evidence>
<dbReference type="GO" id="GO:0005975">
    <property type="term" value="P:carbohydrate metabolic process"/>
    <property type="evidence" value="ECO:0007669"/>
    <property type="project" value="InterPro"/>
</dbReference>
<evidence type="ECO:0000256" key="1">
    <source>
        <dbReference type="ARBA" id="ARBA00009902"/>
    </source>
</evidence>
<gene>
    <name evidence="10" type="ORF">HannXRQ_Chr14g0460131</name>
    <name evidence="9" type="ORF">HanXRQr2_Chr14g0667621</name>
</gene>
<evidence type="ECO:0000313" key="11">
    <source>
        <dbReference type="Proteomes" id="UP000215914"/>
    </source>
</evidence>
<keyword evidence="6" id="KW-1133">Transmembrane helix</keyword>
<dbReference type="Pfam" id="PF08244">
    <property type="entry name" value="Glyco_hydro_32C"/>
    <property type="match status" value="1"/>
</dbReference>
<dbReference type="EC" id="3.2.1.26" evidence="9"/>
<keyword evidence="9" id="KW-0808">Transferase</keyword>
<evidence type="ECO:0000256" key="4">
    <source>
        <dbReference type="RuleBase" id="RU362110"/>
    </source>
</evidence>
<dbReference type="Pfam" id="PF00251">
    <property type="entry name" value="Glyco_hydro_32N"/>
    <property type="match status" value="1"/>
</dbReference>
<evidence type="ECO:0000313" key="10">
    <source>
        <dbReference type="EMBL" id="OTF99759.1"/>
    </source>
</evidence>
<dbReference type="STRING" id="4232.A0A251SLQ0"/>
<keyword evidence="3 4" id="KW-0326">Glycosidase</keyword>
<proteinExistence type="inferred from homology"/>
<dbReference type="EC" id="2.4.1.100" evidence="9"/>
<dbReference type="Gene3D" id="2.115.10.20">
    <property type="entry name" value="Glycosyl hydrolase domain, family 43"/>
    <property type="match status" value="1"/>
</dbReference>
<dbReference type="InterPro" id="IPR013148">
    <property type="entry name" value="Glyco_hydro_32_N"/>
</dbReference>
<comment type="similarity">
    <text evidence="1 4">Belongs to the glycosyl hydrolase 32 family.</text>
</comment>
<dbReference type="Gramene" id="mRNA:HanXRQr2_Chr14g0667621">
    <property type="protein sequence ID" value="mRNA:HanXRQr2_Chr14g0667621"/>
    <property type="gene ID" value="HanXRQr2_Chr14g0667621"/>
</dbReference>
<dbReference type="SUPFAM" id="SSF49899">
    <property type="entry name" value="Concanavalin A-like lectins/glucanases"/>
    <property type="match status" value="1"/>
</dbReference>
<dbReference type="InterPro" id="IPR001362">
    <property type="entry name" value="Glyco_hydro_32"/>
</dbReference>
<evidence type="ECO:0000256" key="3">
    <source>
        <dbReference type="ARBA" id="ARBA00023295"/>
    </source>
</evidence>
<protein>
    <submittedName>
        <fullName evidence="9">Beta-fructofuranosidase, 2,1-fructan:2,1-fructan 1-fructosyltransferase</fullName>
        <ecNumber evidence="9">2.4.1.100</ecNumber>
        <ecNumber evidence="9">3.2.1.26</ecNumber>
    </submittedName>
    <submittedName>
        <fullName evidence="10">Putative glycoside hydrolase, family 32</fullName>
    </submittedName>
</protein>
<dbReference type="InterPro" id="IPR013189">
    <property type="entry name" value="Glyco_hydro_32_C"/>
</dbReference>
<evidence type="ECO:0000256" key="2">
    <source>
        <dbReference type="ARBA" id="ARBA00022801"/>
    </source>
</evidence>
<keyword evidence="9" id="KW-0328">Glycosyltransferase</keyword>
<dbReference type="Gene3D" id="2.60.120.560">
    <property type="entry name" value="Exo-inulinase, domain 1"/>
    <property type="match status" value="1"/>
</dbReference>
<keyword evidence="6" id="KW-0812">Transmembrane</keyword>
<organism evidence="10 11">
    <name type="scientific">Helianthus annuus</name>
    <name type="common">Common sunflower</name>
    <dbReference type="NCBI Taxonomy" id="4232"/>
    <lineage>
        <taxon>Eukaryota</taxon>
        <taxon>Viridiplantae</taxon>
        <taxon>Streptophyta</taxon>
        <taxon>Embryophyta</taxon>
        <taxon>Tracheophyta</taxon>
        <taxon>Spermatophyta</taxon>
        <taxon>Magnoliopsida</taxon>
        <taxon>eudicotyledons</taxon>
        <taxon>Gunneridae</taxon>
        <taxon>Pentapetalae</taxon>
        <taxon>asterids</taxon>
        <taxon>campanulids</taxon>
        <taxon>Asterales</taxon>
        <taxon>Asteraceae</taxon>
        <taxon>Asteroideae</taxon>
        <taxon>Heliantheae alliance</taxon>
        <taxon>Heliantheae</taxon>
        <taxon>Helianthus</taxon>
    </lineage>
</organism>
<accession>A0A251SLQ0</accession>
<reference evidence="9" key="3">
    <citation type="submission" date="2020-06" db="EMBL/GenBank/DDBJ databases">
        <title>Helianthus annuus Genome sequencing and assembly Release 2.</title>
        <authorList>
            <person name="Gouzy J."/>
            <person name="Langlade N."/>
            <person name="Munos S."/>
        </authorList>
    </citation>
    <scope>NUCLEOTIDE SEQUENCE</scope>
    <source>
        <tissue evidence="9">Leaves</tissue>
    </source>
</reference>
<dbReference type="InterPro" id="IPR023296">
    <property type="entry name" value="Glyco_hydro_beta-prop_sf"/>
</dbReference>
<dbReference type="CDD" id="cd18624">
    <property type="entry name" value="GH32_Fruct1-like"/>
    <property type="match status" value="1"/>
</dbReference>
<feature type="domain" description="Glycosyl hydrolase family 32 C-terminal" evidence="8">
    <location>
        <begin position="406"/>
        <end position="597"/>
    </location>
</feature>
<reference evidence="9 11" key="1">
    <citation type="journal article" date="2017" name="Nature">
        <title>The sunflower genome provides insights into oil metabolism, flowering and Asterid evolution.</title>
        <authorList>
            <person name="Badouin H."/>
            <person name="Gouzy J."/>
            <person name="Grassa C.J."/>
            <person name="Murat F."/>
            <person name="Staton S.E."/>
            <person name="Cottret L."/>
            <person name="Lelandais-Briere C."/>
            <person name="Owens G.L."/>
            <person name="Carrere S."/>
            <person name="Mayjonade B."/>
            <person name="Legrand L."/>
            <person name="Gill N."/>
            <person name="Kane N.C."/>
            <person name="Bowers J.E."/>
            <person name="Hubner S."/>
            <person name="Bellec A."/>
            <person name="Berard A."/>
            <person name="Berges H."/>
            <person name="Blanchet N."/>
            <person name="Boniface M.C."/>
            <person name="Brunel D."/>
            <person name="Catrice O."/>
            <person name="Chaidir N."/>
            <person name="Claudel C."/>
            <person name="Donnadieu C."/>
            <person name="Faraut T."/>
            <person name="Fievet G."/>
            <person name="Helmstetter N."/>
            <person name="King M."/>
            <person name="Knapp S.J."/>
            <person name="Lai Z."/>
            <person name="Le Paslier M.C."/>
            <person name="Lippi Y."/>
            <person name="Lorenzon L."/>
            <person name="Mandel J.R."/>
            <person name="Marage G."/>
            <person name="Marchand G."/>
            <person name="Marquand E."/>
            <person name="Bret-Mestries E."/>
            <person name="Morien E."/>
            <person name="Nambeesan S."/>
            <person name="Nguyen T."/>
            <person name="Pegot-Espagnet P."/>
            <person name="Pouilly N."/>
            <person name="Raftis F."/>
            <person name="Sallet E."/>
            <person name="Schiex T."/>
            <person name="Thomas J."/>
            <person name="Vandecasteele C."/>
            <person name="Vares D."/>
            <person name="Vear F."/>
            <person name="Vautrin S."/>
            <person name="Crespi M."/>
            <person name="Mangin B."/>
            <person name="Burke J.M."/>
            <person name="Salse J."/>
            <person name="Munos S."/>
            <person name="Vincourt P."/>
            <person name="Rieseberg L.H."/>
            <person name="Langlade N.B."/>
        </authorList>
    </citation>
    <scope>NUCLEOTIDE SEQUENCE [LARGE SCALE GENOMIC DNA]</scope>
    <source>
        <strain evidence="11">cv. SF193</strain>
        <tissue evidence="9">Leaves</tissue>
    </source>
</reference>
<dbReference type="GO" id="GO:0004564">
    <property type="term" value="F:beta-fructofuranosidase activity"/>
    <property type="evidence" value="ECO:0007669"/>
    <property type="project" value="UniProtKB-EC"/>
</dbReference>
<dbReference type="SUPFAM" id="SSF75005">
    <property type="entry name" value="Arabinanase/levansucrase/invertase"/>
    <property type="match status" value="1"/>
</dbReference>